<proteinExistence type="predicted"/>
<protein>
    <submittedName>
        <fullName evidence="1">Uncharacterized protein</fullName>
    </submittedName>
</protein>
<dbReference type="KEGG" id="dpx:DAPPUDRAFT_253833"/>
<dbReference type="EMBL" id="GL732594">
    <property type="protein sequence ID" value="EFX72968.1"/>
    <property type="molecule type" value="Genomic_DNA"/>
</dbReference>
<evidence type="ECO:0000313" key="2">
    <source>
        <dbReference type="Proteomes" id="UP000000305"/>
    </source>
</evidence>
<dbReference type="InParanoid" id="E9H5J2"/>
<sequence length="59" mass="6445">MEDEKVGGPGNTTNWLQHDGCATFGVTRALMGVQRSESRGHCPAIRYVRETGNLTVKLV</sequence>
<dbReference type="Proteomes" id="UP000000305">
    <property type="component" value="Unassembled WGS sequence"/>
</dbReference>
<gene>
    <name evidence="1" type="ORF">DAPPUDRAFT_253833</name>
</gene>
<dbReference type="AlphaFoldDB" id="E9H5J2"/>
<keyword evidence="2" id="KW-1185">Reference proteome</keyword>
<organism evidence="1 2">
    <name type="scientific">Daphnia pulex</name>
    <name type="common">Water flea</name>
    <dbReference type="NCBI Taxonomy" id="6669"/>
    <lineage>
        <taxon>Eukaryota</taxon>
        <taxon>Metazoa</taxon>
        <taxon>Ecdysozoa</taxon>
        <taxon>Arthropoda</taxon>
        <taxon>Crustacea</taxon>
        <taxon>Branchiopoda</taxon>
        <taxon>Diplostraca</taxon>
        <taxon>Cladocera</taxon>
        <taxon>Anomopoda</taxon>
        <taxon>Daphniidae</taxon>
        <taxon>Daphnia</taxon>
    </lineage>
</organism>
<accession>E9H5J2</accession>
<name>E9H5J2_DAPPU</name>
<reference evidence="1 2" key="1">
    <citation type="journal article" date="2011" name="Science">
        <title>The ecoresponsive genome of Daphnia pulex.</title>
        <authorList>
            <person name="Colbourne J.K."/>
            <person name="Pfrender M.E."/>
            <person name="Gilbert D."/>
            <person name="Thomas W.K."/>
            <person name="Tucker A."/>
            <person name="Oakley T.H."/>
            <person name="Tokishita S."/>
            <person name="Aerts A."/>
            <person name="Arnold G.J."/>
            <person name="Basu M.K."/>
            <person name="Bauer D.J."/>
            <person name="Caceres C.E."/>
            <person name="Carmel L."/>
            <person name="Casola C."/>
            <person name="Choi J.H."/>
            <person name="Detter J.C."/>
            <person name="Dong Q."/>
            <person name="Dusheyko S."/>
            <person name="Eads B.D."/>
            <person name="Frohlich T."/>
            <person name="Geiler-Samerotte K.A."/>
            <person name="Gerlach D."/>
            <person name="Hatcher P."/>
            <person name="Jogdeo S."/>
            <person name="Krijgsveld J."/>
            <person name="Kriventseva E.V."/>
            <person name="Kultz D."/>
            <person name="Laforsch C."/>
            <person name="Lindquist E."/>
            <person name="Lopez J."/>
            <person name="Manak J.R."/>
            <person name="Muller J."/>
            <person name="Pangilinan J."/>
            <person name="Patwardhan R.P."/>
            <person name="Pitluck S."/>
            <person name="Pritham E.J."/>
            <person name="Rechtsteiner A."/>
            <person name="Rho M."/>
            <person name="Rogozin I.B."/>
            <person name="Sakarya O."/>
            <person name="Salamov A."/>
            <person name="Schaack S."/>
            <person name="Shapiro H."/>
            <person name="Shiga Y."/>
            <person name="Skalitzky C."/>
            <person name="Smith Z."/>
            <person name="Souvorov A."/>
            <person name="Sung W."/>
            <person name="Tang Z."/>
            <person name="Tsuchiya D."/>
            <person name="Tu H."/>
            <person name="Vos H."/>
            <person name="Wang M."/>
            <person name="Wolf Y.I."/>
            <person name="Yamagata H."/>
            <person name="Yamada T."/>
            <person name="Ye Y."/>
            <person name="Shaw J.R."/>
            <person name="Andrews J."/>
            <person name="Crease T.J."/>
            <person name="Tang H."/>
            <person name="Lucas S.M."/>
            <person name="Robertson H.M."/>
            <person name="Bork P."/>
            <person name="Koonin E.V."/>
            <person name="Zdobnov E.M."/>
            <person name="Grigoriev I.V."/>
            <person name="Lynch M."/>
            <person name="Boore J.L."/>
        </authorList>
    </citation>
    <scope>NUCLEOTIDE SEQUENCE [LARGE SCALE GENOMIC DNA]</scope>
</reference>
<dbReference type="HOGENOM" id="CLU_2963138_0_0_1"/>
<evidence type="ECO:0000313" key="1">
    <source>
        <dbReference type="EMBL" id="EFX72968.1"/>
    </source>
</evidence>